<dbReference type="Pfam" id="PF00512">
    <property type="entry name" value="HisKA"/>
    <property type="match status" value="1"/>
</dbReference>
<dbReference type="InterPro" id="IPR036097">
    <property type="entry name" value="HisK_dim/P_sf"/>
</dbReference>
<dbReference type="KEGG" id="muc:MuYL_3208"/>
<comment type="catalytic activity">
    <reaction evidence="1">
        <text>ATP + protein L-histidine = ADP + protein N-phospho-L-histidine.</text>
        <dbReference type="EC" id="2.7.13.3"/>
    </reaction>
</comment>
<dbReference type="InterPro" id="IPR003018">
    <property type="entry name" value="GAF"/>
</dbReference>
<evidence type="ECO:0000313" key="5">
    <source>
        <dbReference type="EMBL" id="ASU35093.1"/>
    </source>
</evidence>
<dbReference type="InterPro" id="IPR005467">
    <property type="entry name" value="His_kinase_dom"/>
</dbReference>
<dbReference type="InterPro" id="IPR036890">
    <property type="entry name" value="HATPase_C_sf"/>
</dbReference>
<dbReference type="Pfam" id="PF01590">
    <property type="entry name" value="GAF"/>
    <property type="match status" value="1"/>
</dbReference>
<dbReference type="InterPro" id="IPR003594">
    <property type="entry name" value="HATPase_dom"/>
</dbReference>
<dbReference type="SMART" id="SM00387">
    <property type="entry name" value="HATPase_c"/>
    <property type="match status" value="1"/>
</dbReference>
<evidence type="ECO:0000256" key="3">
    <source>
        <dbReference type="ARBA" id="ARBA00022553"/>
    </source>
</evidence>
<feature type="domain" description="Histidine kinase" evidence="4">
    <location>
        <begin position="188"/>
        <end position="400"/>
    </location>
</feature>
<dbReference type="SUPFAM" id="SSF55781">
    <property type="entry name" value="GAF domain-like"/>
    <property type="match status" value="1"/>
</dbReference>
<dbReference type="Gene3D" id="1.10.287.130">
    <property type="match status" value="1"/>
</dbReference>
<dbReference type="GO" id="GO:0000155">
    <property type="term" value="F:phosphorelay sensor kinase activity"/>
    <property type="evidence" value="ECO:0007669"/>
    <property type="project" value="InterPro"/>
</dbReference>
<dbReference type="PANTHER" id="PTHR43102">
    <property type="entry name" value="SLR1143 PROTEIN"/>
    <property type="match status" value="1"/>
</dbReference>
<dbReference type="Gene3D" id="3.30.565.10">
    <property type="entry name" value="Histidine kinase-like ATPase, C-terminal domain"/>
    <property type="match status" value="1"/>
</dbReference>
<dbReference type="Gene3D" id="3.30.450.40">
    <property type="match status" value="1"/>
</dbReference>
<evidence type="ECO:0000259" key="4">
    <source>
        <dbReference type="PROSITE" id="PS50109"/>
    </source>
</evidence>
<keyword evidence="6" id="KW-1185">Reference proteome</keyword>
<keyword evidence="3" id="KW-0597">Phosphoprotein</keyword>
<reference evidence="5 6" key="1">
    <citation type="submission" date="2017-08" db="EMBL/GenBank/DDBJ databases">
        <title>Complete genome sequence of Mucilaginibacter sp. strain BJC16-A31.</title>
        <authorList>
            <consortium name="Henan University of Science and Technology"/>
            <person name="You X."/>
        </authorList>
    </citation>
    <scope>NUCLEOTIDE SEQUENCE [LARGE SCALE GENOMIC DNA]</scope>
    <source>
        <strain evidence="5 6">BJC16-A31</strain>
    </source>
</reference>
<dbReference type="PRINTS" id="PR00344">
    <property type="entry name" value="BCTRLSENSOR"/>
</dbReference>
<evidence type="ECO:0000256" key="1">
    <source>
        <dbReference type="ARBA" id="ARBA00000085"/>
    </source>
</evidence>
<dbReference type="SMART" id="SM00388">
    <property type="entry name" value="HisKA"/>
    <property type="match status" value="1"/>
</dbReference>
<dbReference type="InterPro" id="IPR029016">
    <property type="entry name" value="GAF-like_dom_sf"/>
</dbReference>
<dbReference type="OrthoDB" id="9811889at2"/>
<gene>
    <name evidence="5" type="ORF">MuYL_3208</name>
</gene>
<dbReference type="EC" id="2.7.13.3" evidence="2"/>
<dbReference type="RefSeq" id="WP_094571341.1">
    <property type="nucleotide sequence ID" value="NZ_CP022743.1"/>
</dbReference>
<dbReference type="PROSITE" id="PS50109">
    <property type="entry name" value="HIS_KIN"/>
    <property type="match status" value="1"/>
</dbReference>
<dbReference type="Pfam" id="PF02518">
    <property type="entry name" value="HATPase_c"/>
    <property type="match status" value="1"/>
</dbReference>
<dbReference type="PANTHER" id="PTHR43102:SF2">
    <property type="entry name" value="GAF DOMAIN-CONTAINING PROTEIN"/>
    <property type="match status" value="1"/>
</dbReference>
<organism evidence="5 6">
    <name type="scientific">Mucilaginibacter xinganensis</name>
    <dbReference type="NCBI Taxonomy" id="1234841"/>
    <lineage>
        <taxon>Bacteria</taxon>
        <taxon>Pseudomonadati</taxon>
        <taxon>Bacteroidota</taxon>
        <taxon>Sphingobacteriia</taxon>
        <taxon>Sphingobacteriales</taxon>
        <taxon>Sphingobacteriaceae</taxon>
        <taxon>Mucilaginibacter</taxon>
    </lineage>
</organism>
<evidence type="ECO:0000256" key="2">
    <source>
        <dbReference type="ARBA" id="ARBA00012438"/>
    </source>
</evidence>
<dbReference type="EMBL" id="CP022743">
    <property type="protein sequence ID" value="ASU35093.1"/>
    <property type="molecule type" value="Genomic_DNA"/>
</dbReference>
<protein>
    <recommendedName>
        <fullName evidence="2">histidine kinase</fullName>
        <ecNumber evidence="2">2.7.13.3</ecNumber>
    </recommendedName>
</protein>
<evidence type="ECO:0000313" key="6">
    <source>
        <dbReference type="Proteomes" id="UP000215002"/>
    </source>
</evidence>
<dbReference type="InterPro" id="IPR004358">
    <property type="entry name" value="Sig_transdc_His_kin-like_C"/>
</dbReference>
<dbReference type="SUPFAM" id="SSF47384">
    <property type="entry name" value="Homodimeric domain of signal transducing histidine kinase"/>
    <property type="match status" value="1"/>
</dbReference>
<dbReference type="InterPro" id="IPR003661">
    <property type="entry name" value="HisK_dim/P_dom"/>
</dbReference>
<dbReference type="CDD" id="cd00082">
    <property type="entry name" value="HisKA"/>
    <property type="match status" value="1"/>
</dbReference>
<dbReference type="Proteomes" id="UP000215002">
    <property type="component" value="Chromosome"/>
</dbReference>
<sequence length="400" mass="44902">MLTIPMPENETDRLAALQSYHIFDTAEEKDFDQLTTLASAICGVPIALITFIDEKRQWFKSHFGTDVTENLREHSFCAHTIAADDDILIVPEARADARFAENPMVTGPTQINFYAGVPLVNEDGYALGTLCVIDQKIKHLTHEQGEALKILGKQVVDKLELKRKVLHLEKANQELLNSNVLIQKFASMAAHDIKNPLSSILLTSQALKIRQEKLQDKGCIHLADLNIAATKNLLSLVEEMLAYSKSPSLLLAKKQHFELNGLINKVKTMLTVPPNVEIILPPEQHRLYFSVIAFEQILINLLSNAIRYTNKPESVITIRFIQDDDFYRMEVEDNGIGIAEQYHEKIFANNFTLKITDRYNEKGSGIGLSTVKDLLTVLNGSIYVKSVPGEGTTFFIAIKK</sequence>
<dbReference type="SUPFAM" id="SSF55874">
    <property type="entry name" value="ATPase domain of HSP90 chaperone/DNA topoisomerase II/histidine kinase"/>
    <property type="match status" value="1"/>
</dbReference>
<accession>A0A223NZ05</accession>
<proteinExistence type="predicted"/>
<dbReference type="AlphaFoldDB" id="A0A223NZ05"/>
<name>A0A223NZ05_9SPHI</name>